<dbReference type="AlphaFoldDB" id="A0A158EHL7"/>
<protein>
    <submittedName>
        <fullName evidence="1">Uncharacterized protein</fullName>
    </submittedName>
</protein>
<sequence>MFVVDPGQQAKKCRDGLGCLQVREHSPGVDWRIHFWHFGCVVIKLLIAKDCNQQTNVLFGDSQLAIRCPWGGHVRLFRESLRPGSAAG</sequence>
<gene>
    <name evidence="1" type="ORF">AWB78_07927</name>
</gene>
<reference evidence="1" key="1">
    <citation type="submission" date="2016-01" db="EMBL/GenBank/DDBJ databases">
        <authorList>
            <person name="Peeters C."/>
        </authorList>
    </citation>
    <scope>NUCLEOTIDE SEQUENCE</scope>
    <source>
        <strain evidence="1">LMG 29321</strain>
    </source>
</reference>
<keyword evidence="2" id="KW-1185">Reference proteome</keyword>
<evidence type="ECO:0000313" key="1">
    <source>
        <dbReference type="EMBL" id="SAL06190.1"/>
    </source>
</evidence>
<organism evidence="1 2">
    <name type="scientific">Caballeronia calidae</name>
    <dbReference type="NCBI Taxonomy" id="1777139"/>
    <lineage>
        <taxon>Bacteria</taxon>
        <taxon>Pseudomonadati</taxon>
        <taxon>Pseudomonadota</taxon>
        <taxon>Betaproteobacteria</taxon>
        <taxon>Burkholderiales</taxon>
        <taxon>Burkholderiaceae</taxon>
        <taxon>Caballeronia</taxon>
    </lineage>
</organism>
<proteinExistence type="predicted"/>
<accession>A0A158EHL7</accession>
<comment type="caution">
    <text evidence="1">The sequence shown here is derived from an EMBL/GenBank/DDBJ whole genome shotgun (WGS) entry which is preliminary data.</text>
</comment>
<dbReference type="Proteomes" id="UP000071859">
    <property type="component" value="Unassembled WGS sequence"/>
</dbReference>
<dbReference type="EMBL" id="FCOX02000104">
    <property type="protein sequence ID" value="SAL06190.1"/>
    <property type="molecule type" value="Genomic_DNA"/>
</dbReference>
<name>A0A158EHL7_9BURK</name>
<evidence type="ECO:0000313" key="2">
    <source>
        <dbReference type="Proteomes" id="UP000071859"/>
    </source>
</evidence>